<dbReference type="PANTHER" id="PTHR43531">
    <property type="entry name" value="PROTEIN ICFG"/>
    <property type="match status" value="1"/>
</dbReference>
<evidence type="ECO:0000256" key="9">
    <source>
        <dbReference type="ARBA" id="ARBA00023224"/>
    </source>
</evidence>
<feature type="domain" description="Methyl-accepting transducer" evidence="14">
    <location>
        <begin position="288"/>
        <end position="517"/>
    </location>
</feature>
<dbReference type="GO" id="GO:0004888">
    <property type="term" value="F:transmembrane signaling receptor activity"/>
    <property type="evidence" value="ECO:0007669"/>
    <property type="project" value="InterPro"/>
</dbReference>
<dbReference type="PROSITE" id="PS50111">
    <property type="entry name" value="CHEMOTAXIS_TRANSDUC_2"/>
    <property type="match status" value="1"/>
</dbReference>
<keyword evidence="6 13" id="KW-0812">Transmembrane</keyword>
<keyword evidence="17" id="KW-1185">Reference proteome</keyword>
<dbReference type="SUPFAM" id="SSF47170">
    <property type="entry name" value="Aspartate receptor, ligand-binding domain"/>
    <property type="match status" value="1"/>
</dbReference>
<dbReference type="OrthoDB" id="6532575at2"/>
<dbReference type="PRINTS" id="PR00260">
    <property type="entry name" value="CHEMTRNSDUCR"/>
</dbReference>
<evidence type="ECO:0000256" key="6">
    <source>
        <dbReference type="ARBA" id="ARBA00022692"/>
    </source>
</evidence>
<feature type="transmembrane region" description="Helical" evidence="13">
    <location>
        <begin position="26"/>
        <end position="50"/>
    </location>
</feature>
<dbReference type="InterPro" id="IPR003660">
    <property type="entry name" value="HAMP_dom"/>
</dbReference>
<evidence type="ECO:0000256" key="10">
    <source>
        <dbReference type="ARBA" id="ARBA00029447"/>
    </source>
</evidence>
<dbReference type="PROSITE" id="PS00538">
    <property type="entry name" value="CHEMOTAXIS_TRANSDUC_1"/>
    <property type="match status" value="1"/>
</dbReference>
<evidence type="ECO:0000313" key="17">
    <source>
        <dbReference type="Proteomes" id="UP000078225"/>
    </source>
</evidence>
<dbReference type="RefSeq" id="WP_064593800.1">
    <property type="nucleotide sequence ID" value="NZ_LYRP01000001.1"/>
</dbReference>
<dbReference type="EMBL" id="LYRP01000001">
    <property type="protein sequence ID" value="OAT78347.1"/>
    <property type="molecule type" value="Genomic_DNA"/>
</dbReference>
<name>A0A1B7L7M1_9ENTR</name>
<evidence type="ECO:0000256" key="11">
    <source>
        <dbReference type="PROSITE-ProRule" id="PRU00284"/>
    </source>
</evidence>
<accession>A0A1B7L7M1</accession>
<keyword evidence="3" id="KW-0488">Methylation</keyword>
<dbReference type="SUPFAM" id="SSF58104">
    <property type="entry name" value="Methyl-accepting chemotaxis protein (MCP) signaling domain"/>
    <property type="match status" value="1"/>
</dbReference>
<keyword evidence="5" id="KW-0997">Cell inner membrane</keyword>
<evidence type="ECO:0000256" key="5">
    <source>
        <dbReference type="ARBA" id="ARBA00022519"/>
    </source>
</evidence>
<keyword evidence="8 13" id="KW-0472">Membrane</keyword>
<dbReference type="Pfam" id="PF00015">
    <property type="entry name" value="MCPsignal"/>
    <property type="match status" value="1"/>
</dbReference>
<reference evidence="17" key="1">
    <citation type="submission" date="2016-05" db="EMBL/GenBank/DDBJ databases">
        <authorList>
            <person name="Behera P."/>
            <person name="Vaishampayan P."/>
            <person name="Singh N."/>
            <person name="Raina V."/>
            <person name="Suar M."/>
            <person name="Pattnaik A."/>
            <person name="Rastogi G."/>
        </authorList>
    </citation>
    <scope>NUCLEOTIDE SEQUENCE [LARGE SCALE GENOMIC DNA]</scope>
    <source>
        <strain evidence="17">MP23</strain>
    </source>
</reference>
<dbReference type="Gene3D" id="1.10.287.950">
    <property type="entry name" value="Methyl-accepting chemotaxis protein"/>
    <property type="match status" value="1"/>
</dbReference>
<feature type="region of interest" description="Disordered" evidence="12">
    <location>
        <begin position="540"/>
        <end position="567"/>
    </location>
</feature>
<dbReference type="GO" id="GO:0005886">
    <property type="term" value="C:plasma membrane"/>
    <property type="evidence" value="ECO:0007669"/>
    <property type="project" value="UniProtKB-SubCell"/>
</dbReference>
<dbReference type="SMART" id="SM00319">
    <property type="entry name" value="TarH"/>
    <property type="match status" value="1"/>
</dbReference>
<feature type="domain" description="HAMP" evidence="15">
    <location>
        <begin position="231"/>
        <end position="283"/>
    </location>
</feature>
<evidence type="ECO:0000256" key="4">
    <source>
        <dbReference type="ARBA" id="ARBA00022500"/>
    </source>
</evidence>
<evidence type="ECO:0000256" key="1">
    <source>
        <dbReference type="ARBA" id="ARBA00004429"/>
    </source>
</evidence>
<dbReference type="CDD" id="cd06225">
    <property type="entry name" value="HAMP"/>
    <property type="match status" value="1"/>
</dbReference>
<keyword evidence="2" id="KW-1003">Cell membrane</keyword>
<evidence type="ECO:0000259" key="14">
    <source>
        <dbReference type="PROSITE" id="PS50111"/>
    </source>
</evidence>
<dbReference type="InterPro" id="IPR004091">
    <property type="entry name" value="Chemotax_Me-accpt_rcpt_Me-site"/>
</dbReference>
<dbReference type="Gene3D" id="1.20.120.30">
    <property type="entry name" value="Aspartate receptor, ligand-binding domain"/>
    <property type="match status" value="1"/>
</dbReference>
<evidence type="ECO:0000256" key="8">
    <source>
        <dbReference type="ARBA" id="ARBA00023136"/>
    </source>
</evidence>
<evidence type="ECO:0000256" key="13">
    <source>
        <dbReference type="SAM" id="Phobius"/>
    </source>
</evidence>
<feature type="compositionally biased region" description="Polar residues" evidence="12">
    <location>
        <begin position="540"/>
        <end position="561"/>
    </location>
</feature>
<dbReference type="FunFam" id="1.10.287.950:FF:000001">
    <property type="entry name" value="Methyl-accepting chemotaxis sensory transducer"/>
    <property type="match status" value="1"/>
</dbReference>
<keyword evidence="9 11" id="KW-0807">Transducer</keyword>
<proteinExistence type="inferred from homology"/>
<sequence>MERATTSAPITTGPVHFWHHVRLVPLFSAILGGVLLLFALCIGLAGYFLVQGNNALSDVTDEIQVRMGISNSSNHLRTARILLIHAGAAGRVADMDVMSKDIADAEARIKKAKEGFAVYMARRSKTPEDIALDGELTTRFNDYIEKGMKPMLKYAKNGMFEAIINQENEQLRKLDDAYNEVLLKAIAIRTARSNHLNAMAHHDTSIGLMVMGGAFVLALFMTAMTFVMLRKIVIQPLQRAVKRIEAIDAGDLTQPEELTSRSEIGMLNKHLQHMQQSLARTVTTVRDGASGIYQGTSDISAGNVDLASRTEQQAAAIEQTAASMEQLTATVKQNAENAHHASKLASEASNKATHGGRIVTGVVSTMNNISASSRKISEITSVINSIAFQTNILALNAAVEAARAGEQGRGFSVVASEVRTLAQRSAQAAKEIESLINESVSLIEQGSGEAREAGSTMTDIVESVKSVTGIMQEIASASDEQSRGIEQVGQAITEMDNATQQNSALVQEASAAARSLEEQAAILSQAVGIFRLYGDTKVVSTPSSTARKPQAALPQTASASHENWETF</sequence>
<protein>
    <submittedName>
        <fullName evidence="16">Chemotaxis protein</fullName>
    </submittedName>
</protein>
<dbReference type="InterPro" id="IPR035440">
    <property type="entry name" value="4HB_MCP_dom_sf"/>
</dbReference>
<evidence type="ECO:0000259" key="15">
    <source>
        <dbReference type="PROSITE" id="PS50885"/>
    </source>
</evidence>
<dbReference type="PROSITE" id="PS50885">
    <property type="entry name" value="HAMP"/>
    <property type="match status" value="1"/>
</dbReference>
<comment type="subcellular location">
    <subcellularLocation>
        <location evidence="1">Cell inner membrane</location>
        <topology evidence="1">Multi-pass membrane protein</topology>
    </subcellularLocation>
</comment>
<evidence type="ECO:0000313" key="16">
    <source>
        <dbReference type="EMBL" id="OAT78347.1"/>
    </source>
</evidence>
<evidence type="ECO:0000256" key="2">
    <source>
        <dbReference type="ARBA" id="ARBA00022475"/>
    </source>
</evidence>
<comment type="similarity">
    <text evidence="10">Belongs to the methyl-accepting chemotaxis (MCP) protein family.</text>
</comment>
<evidence type="ECO:0000256" key="7">
    <source>
        <dbReference type="ARBA" id="ARBA00022989"/>
    </source>
</evidence>
<dbReference type="SMART" id="SM00304">
    <property type="entry name" value="HAMP"/>
    <property type="match status" value="1"/>
</dbReference>
<dbReference type="GO" id="GO:0006935">
    <property type="term" value="P:chemotaxis"/>
    <property type="evidence" value="ECO:0007669"/>
    <property type="project" value="UniProtKB-KW"/>
</dbReference>
<organism evidence="16 17">
    <name type="scientific">Mangrovibacter phragmitis</name>
    <dbReference type="NCBI Taxonomy" id="1691903"/>
    <lineage>
        <taxon>Bacteria</taxon>
        <taxon>Pseudomonadati</taxon>
        <taxon>Pseudomonadota</taxon>
        <taxon>Gammaproteobacteria</taxon>
        <taxon>Enterobacterales</taxon>
        <taxon>Enterobacteriaceae</taxon>
        <taxon>Mangrovibacter</taxon>
    </lineage>
</organism>
<dbReference type="GO" id="GO:0007165">
    <property type="term" value="P:signal transduction"/>
    <property type="evidence" value="ECO:0007669"/>
    <property type="project" value="UniProtKB-KW"/>
</dbReference>
<evidence type="ECO:0000256" key="12">
    <source>
        <dbReference type="SAM" id="MobiDB-lite"/>
    </source>
</evidence>
<dbReference type="CDD" id="cd11386">
    <property type="entry name" value="MCP_signal"/>
    <property type="match status" value="1"/>
</dbReference>
<evidence type="ECO:0000256" key="3">
    <source>
        <dbReference type="ARBA" id="ARBA00022481"/>
    </source>
</evidence>
<dbReference type="Pfam" id="PF02203">
    <property type="entry name" value="TarH"/>
    <property type="match status" value="1"/>
</dbReference>
<dbReference type="AlphaFoldDB" id="A0A1B7L7M1"/>
<feature type="transmembrane region" description="Helical" evidence="13">
    <location>
        <begin position="206"/>
        <end position="229"/>
    </location>
</feature>
<dbReference type="InterPro" id="IPR004090">
    <property type="entry name" value="Chemotax_Me-accpt_rcpt"/>
</dbReference>
<gene>
    <name evidence="16" type="ORF">A9B99_01015</name>
</gene>
<dbReference type="Proteomes" id="UP000078225">
    <property type="component" value="Unassembled WGS sequence"/>
</dbReference>
<comment type="caution">
    <text evidence="16">The sequence shown here is derived from an EMBL/GenBank/DDBJ whole genome shotgun (WGS) entry which is preliminary data.</text>
</comment>
<dbReference type="InterPro" id="IPR004089">
    <property type="entry name" value="MCPsignal_dom"/>
</dbReference>
<dbReference type="InterPro" id="IPR051310">
    <property type="entry name" value="MCP_chemotaxis"/>
</dbReference>
<dbReference type="STRING" id="1691903.A9B99_01015"/>
<keyword evidence="7 13" id="KW-1133">Transmembrane helix</keyword>
<dbReference type="SMART" id="SM00283">
    <property type="entry name" value="MA"/>
    <property type="match status" value="1"/>
</dbReference>
<dbReference type="InterPro" id="IPR003122">
    <property type="entry name" value="Tar_rcpt_lig-bd"/>
</dbReference>
<dbReference type="PANTHER" id="PTHR43531:SF5">
    <property type="entry name" value="METHYL-ACCEPTING CHEMOTAXIS PROTEIN III"/>
    <property type="match status" value="1"/>
</dbReference>
<dbReference type="Pfam" id="PF00672">
    <property type="entry name" value="HAMP"/>
    <property type="match status" value="1"/>
</dbReference>
<keyword evidence="4" id="KW-0145">Chemotaxis</keyword>